<dbReference type="EMBL" id="CP017708">
    <property type="protein sequence ID" value="WAN68642.1"/>
    <property type="molecule type" value="Genomic_DNA"/>
</dbReference>
<dbReference type="GO" id="GO:0003677">
    <property type="term" value="F:DNA binding"/>
    <property type="evidence" value="ECO:0007669"/>
    <property type="project" value="InterPro"/>
</dbReference>
<reference evidence="2" key="2">
    <citation type="submission" date="2022-10" db="EMBL/GenBank/DDBJ databases">
        <authorList>
            <person name="Ngo T.-E."/>
        </authorList>
    </citation>
    <scope>NUCLEOTIDE SEQUENCE</scope>
    <source>
        <strain evidence="2">JHB</strain>
    </source>
</reference>
<evidence type="ECO:0000313" key="2">
    <source>
        <dbReference type="EMBL" id="WAN68642.1"/>
    </source>
</evidence>
<gene>
    <name evidence="2" type="ORF">BJP36_40425</name>
</gene>
<dbReference type="SUPFAM" id="SSF143422">
    <property type="entry name" value="Transposase IS200-like"/>
    <property type="match status" value="1"/>
</dbReference>
<dbReference type="GO" id="GO:0004803">
    <property type="term" value="F:transposase activity"/>
    <property type="evidence" value="ECO:0007669"/>
    <property type="project" value="InterPro"/>
</dbReference>
<organism evidence="2">
    <name type="scientific">Moorena producens (strain JHB)</name>
    <dbReference type="NCBI Taxonomy" id="1454205"/>
    <lineage>
        <taxon>Bacteria</taxon>
        <taxon>Bacillati</taxon>
        <taxon>Cyanobacteriota</taxon>
        <taxon>Cyanophyceae</taxon>
        <taxon>Coleofasciculales</taxon>
        <taxon>Coleofasciculaceae</taxon>
        <taxon>Moorena</taxon>
    </lineage>
</organism>
<dbReference type="AlphaFoldDB" id="A0A9Q9SS74"/>
<reference evidence="2" key="1">
    <citation type="journal article" date="2017" name="Proc. Natl. Acad. Sci. U.S.A.">
        <title>Comparative genomics uncovers the prolific and distinctive metabolic potential of the cyanobacterial genus Moorea.</title>
        <authorList>
            <person name="Leao T."/>
            <person name="Castelao G."/>
            <person name="Korobeynikov A."/>
            <person name="Monroe E.A."/>
            <person name="Podell S."/>
            <person name="Glukhov E."/>
            <person name="Allen E.E."/>
            <person name="Gerwick W.H."/>
            <person name="Gerwick L."/>
        </authorList>
    </citation>
    <scope>NUCLEOTIDE SEQUENCE</scope>
    <source>
        <strain evidence="2">JHB</strain>
    </source>
</reference>
<proteinExistence type="predicted"/>
<dbReference type="InterPro" id="IPR002686">
    <property type="entry name" value="Transposase_17"/>
</dbReference>
<sequence>MVSSRLRSFSHSVGSIEIHIVFVTKSRYPVRSGDVELDIIDLIHGICQKHRCLLKEAKGDLVKNDQIHLLIDLAPDVLISTKIREITI</sequence>
<dbReference type="Gene3D" id="3.30.70.1290">
    <property type="entry name" value="Transposase IS200-like"/>
    <property type="match status" value="1"/>
</dbReference>
<dbReference type="GO" id="GO:0006313">
    <property type="term" value="P:DNA transposition"/>
    <property type="evidence" value="ECO:0007669"/>
    <property type="project" value="InterPro"/>
</dbReference>
<dbReference type="Proteomes" id="UP000176944">
    <property type="component" value="Chromosome"/>
</dbReference>
<evidence type="ECO:0000259" key="1">
    <source>
        <dbReference type="Pfam" id="PF01797"/>
    </source>
</evidence>
<accession>A0A9Q9SS74</accession>
<name>A0A9Q9SS74_MOOP1</name>
<dbReference type="InterPro" id="IPR036515">
    <property type="entry name" value="Transposase_17_sf"/>
</dbReference>
<feature type="domain" description="Transposase IS200-like" evidence="1">
    <location>
        <begin position="13"/>
        <end position="86"/>
    </location>
</feature>
<protein>
    <submittedName>
        <fullName evidence="2">Transposase</fullName>
    </submittedName>
</protein>
<dbReference type="Pfam" id="PF01797">
    <property type="entry name" value="Y1_Tnp"/>
    <property type="match status" value="1"/>
</dbReference>